<comment type="caution">
    <text evidence="2">The sequence shown here is derived from an EMBL/GenBank/DDBJ whole genome shotgun (WGS) entry which is preliminary data.</text>
</comment>
<name>A0A645A1J7_9ZZZZ</name>
<evidence type="ECO:0000256" key="1">
    <source>
        <dbReference type="SAM" id="Phobius"/>
    </source>
</evidence>
<gene>
    <name evidence="2" type="ORF">SDC9_93619</name>
</gene>
<reference evidence="2" key="1">
    <citation type="submission" date="2019-08" db="EMBL/GenBank/DDBJ databases">
        <authorList>
            <person name="Kucharzyk K."/>
            <person name="Murdoch R.W."/>
            <person name="Higgins S."/>
            <person name="Loffler F."/>
        </authorList>
    </citation>
    <scope>NUCLEOTIDE SEQUENCE</scope>
</reference>
<dbReference type="InterPro" id="IPR045613">
    <property type="entry name" value="DUF6448"/>
</dbReference>
<keyword evidence="1" id="KW-0812">Transmembrane</keyword>
<keyword evidence="1" id="KW-1133">Transmembrane helix</keyword>
<accession>A0A645A1J7</accession>
<sequence>MKTKELNVEVIDVKNVPARRNSFKSVLPGLFISVLLFFASTPLFAHCDSYDGPVIKDAVKALETNNVNLVFKWITREQEAEISGLFNKVYGLKSGDREIYAILEKHFFETLVRLHRETEGAPYTGLKPAGTTKQIIVLSDKAIENNDIHKLLVQLNNHIGSVIREKYHKVETLNKGKNNSAEEGRAYVEAYVDYTHSVEALHDILENGSGHNH</sequence>
<feature type="transmembrane region" description="Helical" evidence="1">
    <location>
        <begin position="26"/>
        <end position="45"/>
    </location>
</feature>
<dbReference type="AlphaFoldDB" id="A0A645A1J7"/>
<evidence type="ECO:0000313" key="2">
    <source>
        <dbReference type="EMBL" id="MPM46912.1"/>
    </source>
</evidence>
<dbReference type="EMBL" id="VSSQ01011473">
    <property type="protein sequence ID" value="MPM46912.1"/>
    <property type="molecule type" value="Genomic_DNA"/>
</dbReference>
<dbReference type="Pfam" id="PF20046">
    <property type="entry name" value="DUF6448"/>
    <property type="match status" value="1"/>
</dbReference>
<organism evidence="2">
    <name type="scientific">bioreactor metagenome</name>
    <dbReference type="NCBI Taxonomy" id="1076179"/>
    <lineage>
        <taxon>unclassified sequences</taxon>
        <taxon>metagenomes</taxon>
        <taxon>ecological metagenomes</taxon>
    </lineage>
</organism>
<protein>
    <submittedName>
        <fullName evidence="2">Uncharacterized protein</fullName>
    </submittedName>
</protein>
<keyword evidence="1" id="KW-0472">Membrane</keyword>
<proteinExistence type="predicted"/>